<keyword evidence="2" id="KW-1185">Reference proteome</keyword>
<sequence>MFGLHTDIELIILDYHDEQRPKSPLSNVESMSRASALLFYQQFQPGDKDYLKHTRKLTVVHEEITNPLNGFAPEDKDKPDEDAVKLAGDLGLVVFMAILQLFPTNVLHEFRFVSSRCLPLMALRHLSLKQRLITNLRSSYVDSPLPMNASWPSDLFHFVRHLDLYIDGPPSQLSDCLYGLASTHTPIESLSLTLYLHHDDSEDVQQYLWAAMEESGVERPRPAMPNLRELALSGFDLSLPYLPVLQKFVKFERLTKLQVSNCHQASTFFADLGAITSIERFHLEHIAVDSLNEDPEDGADSEEEDTPIDDCLEQVFQKSGKLQSLHLGWHEHCLDARAVNTIQITLQTLYRDGESLRILSLHPHNETDYEESVNSLGTHLERVCEACPNLEQLGYQLADGTLDSEIGAPNSELSEFVNRIAKLHNLHTLHLRYPHEVSAYPWDPYMCDLEERRGYMKKLSRILQYIASEIFLQLERLGKDTGLRHKLDTIVIGHFTTLRQQSSKCSLPQHCFIKALTAGRRVDMPSDWTSPTDPGIRVFCAELVSRTVLRQLRFHTEILDLDPGVEPFEQWAARAL</sequence>
<organism evidence="1 2">
    <name type="scientific">Ascochyta lentis</name>
    <dbReference type="NCBI Taxonomy" id="205686"/>
    <lineage>
        <taxon>Eukaryota</taxon>
        <taxon>Fungi</taxon>
        <taxon>Dikarya</taxon>
        <taxon>Ascomycota</taxon>
        <taxon>Pezizomycotina</taxon>
        <taxon>Dothideomycetes</taxon>
        <taxon>Pleosporomycetidae</taxon>
        <taxon>Pleosporales</taxon>
        <taxon>Pleosporineae</taxon>
        <taxon>Didymellaceae</taxon>
        <taxon>Ascochyta</taxon>
    </lineage>
</organism>
<evidence type="ECO:0000313" key="1">
    <source>
        <dbReference type="EMBL" id="KAF9695736.1"/>
    </source>
</evidence>
<dbReference type="Proteomes" id="UP000651452">
    <property type="component" value="Unassembled WGS sequence"/>
</dbReference>
<dbReference type="EMBL" id="RZGK01000010">
    <property type="protein sequence ID" value="KAF9695736.1"/>
    <property type="molecule type" value="Genomic_DNA"/>
</dbReference>
<evidence type="ECO:0000313" key="2">
    <source>
        <dbReference type="Proteomes" id="UP000651452"/>
    </source>
</evidence>
<accession>A0A8H7MD41</accession>
<dbReference type="Gene3D" id="3.80.10.10">
    <property type="entry name" value="Ribonuclease Inhibitor"/>
    <property type="match status" value="1"/>
</dbReference>
<dbReference type="InterPro" id="IPR032675">
    <property type="entry name" value="LRR_dom_sf"/>
</dbReference>
<protein>
    <submittedName>
        <fullName evidence="1">Uncharacterized protein</fullName>
    </submittedName>
</protein>
<reference evidence="1" key="2">
    <citation type="submission" date="2020-09" db="EMBL/GenBank/DDBJ databases">
        <title>Reference genome assembly for Australian Ascochyta lentis isolate Al4.</title>
        <authorList>
            <person name="Lee R.C."/>
            <person name="Farfan-Caceres L.M."/>
            <person name="Debler J.W."/>
            <person name="Williams A.H."/>
            <person name="Henares B.M."/>
        </authorList>
    </citation>
    <scope>NUCLEOTIDE SEQUENCE</scope>
    <source>
        <strain evidence="1">Al4</strain>
    </source>
</reference>
<comment type="caution">
    <text evidence="1">The sequence shown here is derived from an EMBL/GenBank/DDBJ whole genome shotgun (WGS) entry which is preliminary data.</text>
</comment>
<proteinExistence type="predicted"/>
<reference evidence="1" key="1">
    <citation type="submission" date="2018-12" db="EMBL/GenBank/DDBJ databases">
        <authorList>
            <person name="Syme R.A."/>
            <person name="Farfan-Caceres L."/>
            <person name="Lichtenzveig J."/>
        </authorList>
    </citation>
    <scope>NUCLEOTIDE SEQUENCE</scope>
    <source>
        <strain evidence="1">Al4</strain>
    </source>
</reference>
<dbReference type="SUPFAM" id="SSF52047">
    <property type="entry name" value="RNI-like"/>
    <property type="match status" value="1"/>
</dbReference>
<gene>
    <name evidence="1" type="ORF">EKO04_006210</name>
</gene>
<dbReference type="AlphaFoldDB" id="A0A8H7MD41"/>
<dbReference type="OrthoDB" id="3782301at2759"/>
<name>A0A8H7MD41_9PLEO</name>